<name>A0A4U0GUU4_9SPHI</name>
<dbReference type="SUPFAM" id="SSF88946">
    <property type="entry name" value="Sigma2 domain of RNA polymerase sigma factors"/>
    <property type="match status" value="1"/>
</dbReference>
<evidence type="ECO:0000313" key="8">
    <source>
        <dbReference type="Proteomes" id="UP000309872"/>
    </source>
</evidence>
<comment type="caution">
    <text evidence="7">The sequence shown here is derived from an EMBL/GenBank/DDBJ whole genome shotgun (WGS) entry which is preliminary data.</text>
</comment>
<comment type="similarity">
    <text evidence="1">Belongs to the sigma-70 factor family. ECF subfamily.</text>
</comment>
<keyword evidence="2" id="KW-0805">Transcription regulation</keyword>
<dbReference type="Gene3D" id="1.10.10.10">
    <property type="entry name" value="Winged helix-like DNA-binding domain superfamily/Winged helix DNA-binding domain"/>
    <property type="match status" value="1"/>
</dbReference>
<dbReference type="OrthoDB" id="1093111at2"/>
<dbReference type="Proteomes" id="UP000309872">
    <property type="component" value="Unassembled WGS sequence"/>
</dbReference>
<reference evidence="7 8" key="1">
    <citation type="submission" date="2019-04" db="EMBL/GenBank/DDBJ databases">
        <title>Sphingobacterium olei sp. nov., isolated from oil-contaminated soil.</title>
        <authorList>
            <person name="Liu B."/>
        </authorList>
    </citation>
    <scope>NUCLEOTIDE SEQUENCE [LARGE SCALE GENOMIC DNA]</scope>
    <source>
        <strain evidence="7 8">Y3L14</strain>
    </source>
</reference>
<organism evidence="7 8">
    <name type="scientific">Sphingobacterium alkalisoli</name>
    <dbReference type="NCBI Taxonomy" id="1874115"/>
    <lineage>
        <taxon>Bacteria</taxon>
        <taxon>Pseudomonadati</taxon>
        <taxon>Bacteroidota</taxon>
        <taxon>Sphingobacteriia</taxon>
        <taxon>Sphingobacteriales</taxon>
        <taxon>Sphingobacteriaceae</taxon>
        <taxon>Sphingobacterium</taxon>
    </lineage>
</organism>
<keyword evidence="3" id="KW-0731">Sigma factor</keyword>
<dbReference type="GO" id="GO:0016987">
    <property type="term" value="F:sigma factor activity"/>
    <property type="evidence" value="ECO:0007669"/>
    <property type="project" value="UniProtKB-KW"/>
</dbReference>
<evidence type="ECO:0000256" key="2">
    <source>
        <dbReference type="ARBA" id="ARBA00023015"/>
    </source>
</evidence>
<dbReference type="PANTHER" id="PTHR43133">
    <property type="entry name" value="RNA POLYMERASE ECF-TYPE SIGMA FACTO"/>
    <property type="match status" value="1"/>
</dbReference>
<dbReference type="GO" id="GO:0003677">
    <property type="term" value="F:DNA binding"/>
    <property type="evidence" value="ECO:0007669"/>
    <property type="project" value="InterPro"/>
</dbReference>
<evidence type="ECO:0000256" key="1">
    <source>
        <dbReference type="ARBA" id="ARBA00010641"/>
    </source>
</evidence>
<keyword evidence="8" id="KW-1185">Reference proteome</keyword>
<dbReference type="SUPFAM" id="SSF88659">
    <property type="entry name" value="Sigma3 and sigma4 domains of RNA polymerase sigma factors"/>
    <property type="match status" value="1"/>
</dbReference>
<evidence type="ECO:0000259" key="5">
    <source>
        <dbReference type="Pfam" id="PF04542"/>
    </source>
</evidence>
<dbReference type="NCBIfam" id="TIGR02985">
    <property type="entry name" value="Sig70_bacteroi1"/>
    <property type="match status" value="1"/>
</dbReference>
<evidence type="ECO:0000256" key="4">
    <source>
        <dbReference type="ARBA" id="ARBA00023163"/>
    </source>
</evidence>
<proteinExistence type="inferred from homology"/>
<evidence type="ECO:0000259" key="6">
    <source>
        <dbReference type="Pfam" id="PF08281"/>
    </source>
</evidence>
<gene>
    <name evidence="7" type="ORF">FAZ19_20075</name>
</gene>
<keyword evidence="4" id="KW-0804">Transcription</keyword>
<dbReference type="Pfam" id="PF08281">
    <property type="entry name" value="Sigma70_r4_2"/>
    <property type="match status" value="1"/>
</dbReference>
<dbReference type="RefSeq" id="WP_136822554.1">
    <property type="nucleotide sequence ID" value="NZ_BMJX01000007.1"/>
</dbReference>
<evidence type="ECO:0000313" key="7">
    <source>
        <dbReference type="EMBL" id="TJY62767.1"/>
    </source>
</evidence>
<feature type="domain" description="RNA polymerase sigma factor 70 region 4 type 2" evidence="6">
    <location>
        <begin position="122"/>
        <end position="165"/>
    </location>
</feature>
<dbReference type="InterPro" id="IPR036388">
    <property type="entry name" value="WH-like_DNA-bd_sf"/>
</dbReference>
<dbReference type="InterPro" id="IPR014327">
    <property type="entry name" value="RNA_pol_sigma70_bacteroid"/>
</dbReference>
<evidence type="ECO:0000256" key="3">
    <source>
        <dbReference type="ARBA" id="ARBA00023082"/>
    </source>
</evidence>
<dbReference type="InterPro" id="IPR039425">
    <property type="entry name" value="RNA_pol_sigma-70-like"/>
</dbReference>
<protein>
    <submittedName>
        <fullName evidence="7">RNA polymerase sigma-70 factor</fullName>
    </submittedName>
</protein>
<dbReference type="InterPro" id="IPR013249">
    <property type="entry name" value="RNA_pol_sigma70_r4_t2"/>
</dbReference>
<dbReference type="InterPro" id="IPR013324">
    <property type="entry name" value="RNA_pol_sigma_r3/r4-like"/>
</dbReference>
<sequence>MTPVHLLNKKSVFDHVYKEHWKALFLFAYRIVGDKETAEDIVQEIFVDLWIRMRKLEIGSYQAYLFQAVRNQCASRLRKKKMMPMETALLEEAIQMVDETEEQQIPQEQLLVEVQKKAQEILPEKCFDVFKLRFYEHMSVQDIANLRRISVSTVENHINKALKLLRSENIYDLHLLALITFYCF</sequence>
<dbReference type="AlphaFoldDB" id="A0A4U0GUU4"/>
<dbReference type="InterPro" id="IPR013325">
    <property type="entry name" value="RNA_pol_sigma_r2"/>
</dbReference>
<dbReference type="PANTHER" id="PTHR43133:SF46">
    <property type="entry name" value="RNA POLYMERASE SIGMA-70 FACTOR ECF SUBFAMILY"/>
    <property type="match status" value="1"/>
</dbReference>
<dbReference type="InterPro" id="IPR014284">
    <property type="entry name" value="RNA_pol_sigma-70_dom"/>
</dbReference>
<feature type="domain" description="RNA polymerase sigma-70 region 2" evidence="5">
    <location>
        <begin position="17"/>
        <end position="81"/>
    </location>
</feature>
<dbReference type="NCBIfam" id="TIGR02937">
    <property type="entry name" value="sigma70-ECF"/>
    <property type="match status" value="1"/>
</dbReference>
<dbReference type="Gene3D" id="1.10.1740.10">
    <property type="match status" value="1"/>
</dbReference>
<dbReference type="EMBL" id="SUKA01000007">
    <property type="protein sequence ID" value="TJY62767.1"/>
    <property type="molecule type" value="Genomic_DNA"/>
</dbReference>
<accession>A0A4U0GUU4</accession>
<dbReference type="Pfam" id="PF04542">
    <property type="entry name" value="Sigma70_r2"/>
    <property type="match status" value="1"/>
</dbReference>
<dbReference type="InterPro" id="IPR007627">
    <property type="entry name" value="RNA_pol_sigma70_r2"/>
</dbReference>
<dbReference type="GO" id="GO:0006352">
    <property type="term" value="P:DNA-templated transcription initiation"/>
    <property type="evidence" value="ECO:0007669"/>
    <property type="project" value="InterPro"/>
</dbReference>